<dbReference type="Proteomes" id="UP000759537">
    <property type="component" value="Unassembled WGS sequence"/>
</dbReference>
<sequence length="308" mass="33716">MLPNHHTRIIFAERPKTDITPTTFRKETVAFDLKPGPGEVLVRVDWISLDPAMRGWDRFGGVCRYERERSASKDHVSPTTESIPPGAQLLDFLGPLGIAGGFTAYFGLLDVAQIKAGETLVVSGAAGQVGSLVCQIGKLYGAKVIGIAGTDEKCRWLSEELKIDAALNYKSPSFREEFKDAVGYLDVFFDNVGGEILNFAMTRLKQGARIALCGAISDYNALKPKGISSYMNLISQRAKIEGFVVSDYARRYPEALRDLSKWISEGRIVRKYHIIEGLENAPGALPLLFTGGNTGKLVVRVSGHHAKL</sequence>
<dbReference type="PANTHER" id="PTHR43205:SF42">
    <property type="entry name" value="ALCOHOL DEHYDROGENASE, ZINC-CONTAINING (AFU_ORTHOLOGUE AFUA_7G04530)"/>
    <property type="match status" value="1"/>
</dbReference>
<reference evidence="3" key="1">
    <citation type="submission" date="2019-10" db="EMBL/GenBank/DDBJ databases">
        <authorList>
            <consortium name="DOE Joint Genome Institute"/>
            <person name="Kuo A."/>
            <person name="Miyauchi S."/>
            <person name="Kiss E."/>
            <person name="Drula E."/>
            <person name="Kohler A."/>
            <person name="Sanchez-Garcia M."/>
            <person name="Andreopoulos B."/>
            <person name="Barry K.W."/>
            <person name="Bonito G."/>
            <person name="Buee M."/>
            <person name="Carver A."/>
            <person name="Chen C."/>
            <person name="Cichocki N."/>
            <person name="Clum A."/>
            <person name="Culley D."/>
            <person name="Crous P.W."/>
            <person name="Fauchery L."/>
            <person name="Girlanda M."/>
            <person name="Hayes R."/>
            <person name="Keri Z."/>
            <person name="LaButti K."/>
            <person name="Lipzen A."/>
            <person name="Lombard V."/>
            <person name="Magnuson J."/>
            <person name="Maillard F."/>
            <person name="Morin E."/>
            <person name="Murat C."/>
            <person name="Nolan M."/>
            <person name="Ohm R."/>
            <person name="Pangilinan J."/>
            <person name="Pereira M."/>
            <person name="Perotto S."/>
            <person name="Peter M."/>
            <person name="Riley R."/>
            <person name="Sitrit Y."/>
            <person name="Stielow B."/>
            <person name="Szollosi G."/>
            <person name="Zifcakova L."/>
            <person name="Stursova M."/>
            <person name="Spatafora J.W."/>
            <person name="Tedersoo L."/>
            <person name="Vaario L.-M."/>
            <person name="Yamada A."/>
            <person name="Yan M."/>
            <person name="Wang P."/>
            <person name="Xu J."/>
            <person name="Bruns T."/>
            <person name="Baldrian P."/>
            <person name="Vilgalys R."/>
            <person name="Henrissat B."/>
            <person name="Grigoriev I.V."/>
            <person name="Hibbett D."/>
            <person name="Nagy L.G."/>
            <person name="Martin F.M."/>
        </authorList>
    </citation>
    <scope>NUCLEOTIDE SEQUENCE</scope>
    <source>
        <strain evidence="3">Prilba</strain>
    </source>
</reference>
<accession>A0A9P5TD75</accession>
<dbReference type="SUPFAM" id="SSF51735">
    <property type="entry name" value="NAD(P)-binding Rossmann-fold domains"/>
    <property type="match status" value="1"/>
</dbReference>
<protein>
    <submittedName>
        <fullName evidence="3">Alcohol dehydrogenase</fullName>
    </submittedName>
</protein>
<dbReference type="Gene3D" id="3.90.180.10">
    <property type="entry name" value="Medium-chain alcohol dehydrogenases, catalytic domain"/>
    <property type="match status" value="1"/>
</dbReference>
<dbReference type="SMART" id="SM00829">
    <property type="entry name" value="PKS_ER"/>
    <property type="match status" value="1"/>
</dbReference>
<keyword evidence="1" id="KW-0560">Oxidoreductase</keyword>
<comment type="caution">
    <text evidence="3">The sequence shown here is derived from an EMBL/GenBank/DDBJ whole genome shotgun (WGS) entry which is preliminary data.</text>
</comment>
<evidence type="ECO:0000256" key="1">
    <source>
        <dbReference type="ARBA" id="ARBA00023002"/>
    </source>
</evidence>
<name>A0A9P5TD75_9AGAM</name>
<dbReference type="Pfam" id="PF00107">
    <property type="entry name" value="ADH_zinc_N"/>
    <property type="match status" value="1"/>
</dbReference>
<dbReference type="FunFam" id="3.40.50.720:FF:000121">
    <property type="entry name" value="Prostaglandin reductase 2"/>
    <property type="match status" value="1"/>
</dbReference>
<dbReference type="InterPro" id="IPR013149">
    <property type="entry name" value="ADH-like_C"/>
</dbReference>
<dbReference type="InterPro" id="IPR041694">
    <property type="entry name" value="ADH_N_2"/>
</dbReference>
<evidence type="ECO:0000313" key="3">
    <source>
        <dbReference type="EMBL" id="KAF8486091.1"/>
    </source>
</evidence>
<organism evidence="3 4">
    <name type="scientific">Russula ochroleuca</name>
    <dbReference type="NCBI Taxonomy" id="152965"/>
    <lineage>
        <taxon>Eukaryota</taxon>
        <taxon>Fungi</taxon>
        <taxon>Dikarya</taxon>
        <taxon>Basidiomycota</taxon>
        <taxon>Agaricomycotina</taxon>
        <taxon>Agaricomycetes</taxon>
        <taxon>Russulales</taxon>
        <taxon>Russulaceae</taxon>
        <taxon>Russula</taxon>
    </lineage>
</organism>
<dbReference type="Gene3D" id="3.40.50.720">
    <property type="entry name" value="NAD(P)-binding Rossmann-like Domain"/>
    <property type="match status" value="1"/>
</dbReference>
<dbReference type="InterPro" id="IPR045010">
    <property type="entry name" value="MDR_fam"/>
</dbReference>
<dbReference type="Pfam" id="PF16884">
    <property type="entry name" value="ADH_N_2"/>
    <property type="match status" value="1"/>
</dbReference>
<dbReference type="CDD" id="cd05288">
    <property type="entry name" value="PGDH"/>
    <property type="match status" value="1"/>
</dbReference>
<dbReference type="EMBL" id="WHVB01000002">
    <property type="protein sequence ID" value="KAF8486091.1"/>
    <property type="molecule type" value="Genomic_DNA"/>
</dbReference>
<dbReference type="AlphaFoldDB" id="A0A9P5TD75"/>
<keyword evidence="4" id="KW-1185">Reference proteome</keyword>
<feature type="domain" description="Enoyl reductase (ER)" evidence="2">
    <location>
        <begin position="17"/>
        <end position="299"/>
    </location>
</feature>
<dbReference type="InterPro" id="IPR020843">
    <property type="entry name" value="ER"/>
</dbReference>
<dbReference type="GO" id="GO:0016628">
    <property type="term" value="F:oxidoreductase activity, acting on the CH-CH group of donors, NAD or NADP as acceptor"/>
    <property type="evidence" value="ECO:0007669"/>
    <property type="project" value="InterPro"/>
</dbReference>
<gene>
    <name evidence="3" type="ORF">DFH94DRAFT_710421</name>
</gene>
<proteinExistence type="predicted"/>
<dbReference type="InterPro" id="IPR036291">
    <property type="entry name" value="NAD(P)-bd_dom_sf"/>
</dbReference>
<dbReference type="OrthoDB" id="809632at2759"/>
<evidence type="ECO:0000259" key="2">
    <source>
        <dbReference type="SMART" id="SM00829"/>
    </source>
</evidence>
<dbReference type="InterPro" id="IPR011032">
    <property type="entry name" value="GroES-like_sf"/>
</dbReference>
<reference evidence="3" key="2">
    <citation type="journal article" date="2020" name="Nat. Commun.">
        <title>Large-scale genome sequencing of mycorrhizal fungi provides insights into the early evolution of symbiotic traits.</title>
        <authorList>
            <person name="Miyauchi S."/>
            <person name="Kiss E."/>
            <person name="Kuo A."/>
            <person name="Drula E."/>
            <person name="Kohler A."/>
            <person name="Sanchez-Garcia M."/>
            <person name="Morin E."/>
            <person name="Andreopoulos B."/>
            <person name="Barry K.W."/>
            <person name="Bonito G."/>
            <person name="Buee M."/>
            <person name="Carver A."/>
            <person name="Chen C."/>
            <person name="Cichocki N."/>
            <person name="Clum A."/>
            <person name="Culley D."/>
            <person name="Crous P.W."/>
            <person name="Fauchery L."/>
            <person name="Girlanda M."/>
            <person name="Hayes R.D."/>
            <person name="Keri Z."/>
            <person name="LaButti K."/>
            <person name="Lipzen A."/>
            <person name="Lombard V."/>
            <person name="Magnuson J."/>
            <person name="Maillard F."/>
            <person name="Murat C."/>
            <person name="Nolan M."/>
            <person name="Ohm R.A."/>
            <person name="Pangilinan J."/>
            <person name="Pereira M.F."/>
            <person name="Perotto S."/>
            <person name="Peter M."/>
            <person name="Pfister S."/>
            <person name="Riley R."/>
            <person name="Sitrit Y."/>
            <person name="Stielow J.B."/>
            <person name="Szollosi G."/>
            <person name="Zifcakova L."/>
            <person name="Stursova M."/>
            <person name="Spatafora J.W."/>
            <person name="Tedersoo L."/>
            <person name="Vaario L.M."/>
            <person name="Yamada A."/>
            <person name="Yan M."/>
            <person name="Wang P."/>
            <person name="Xu J."/>
            <person name="Bruns T."/>
            <person name="Baldrian P."/>
            <person name="Vilgalys R."/>
            <person name="Dunand C."/>
            <person name="Henrissat B."/>
            <person name="Grigoriev I.V."/>
            <person name="Hibbett D."/>
            <person name="Nagy L.G."/>
            <person name="Martin F.M."/>
        </authorList>
    </citation>
    <scope>NUCLEOTIDE SEQUENCE</scope>
    <source>
        <strain evidence="3">Prilba</strain>
    </source>
</reference>
<evidence type="ECO:0000313" key="4">
    <source>
        <dbReference type="Proteomes" id="UP000759537"/>
    </source>
</evidence>
<dbReference type="SUPFAM" id="SSF50129">
    <property type="entry name" value="GroES-like"/>
    <property type="match status" value="1"/>
</dbReference>
<dbReference type="PANTHER" id="PTHR43205">
    <property type="entry name" value="PROSTAGLANDIN REDUCTASE"/>
    <property type="match status" value="1"/>
</dbReference>